<gene>
    <name evidence="1" type="ORF">EVAR_60433_1</name>
</gene>
<dbReference type="Pfam" id="PF01359">
    <property type="entry name" value="Transposase_1"/>
    <property type="match status" value="1"/>
</dbReference>
<dbReference type="AlphaFoldDB" id="A0A4C1ZK83"/>
<dbReference type="Gene3D" id="3.30.420.10">
    <property type="entry name" value="Ribonuclease H-like superfamily/Ribonuclease H"/>
    <property type="match status" value="1"/>
</dbReference>
<protein>
    <submittedName>
        <fullName evidence="1">Uncharacterized protein</fullName>
    </submittedName>
</protein>
<dbReference type="InterPro" id="IPR001888">
    <property type="entry name" value="Transposase_1"/>
</dbReference>
<sequence length="145" mass="17055">MWFHHCDPVTKLQSMSWKKTINSNLQEILGESFCRKVHGLFFFWNSKVVFMIDYLNRGAIVTGSLNAEQIKKLRNEIQKDRRGKLVEIVLCHQDNALARWSAVIWPQFEMVASKYLSILHIHLTFTSSDFSLFYPRSKSICKDRD</sequence>
<dbReference type="InterPro" id="IPR036397">
    <property type="entry name" value="RNaseH_sf"/>
</dbReference>
<dbReference type="GO" id="GO:0003676">
    <property type="term" value="F:nucleic acid binding"/>
    <property type="evidence" value="ECO:0007669"/>
    <property type="project" value="InterPro"/>
</dbReference>
<proteinExistence type="predicted"/>
<keyword evidence="2" id="KW-1185">Reference proteome</keyword>
<evidence type="ECO:0000313" key="1">
    <source>
        <dbReference type="EMBL" id="GBP89291.1"/>
    </source>
</evidence>
<name>A0A4C1ZK83_EUMVA</name>
<reference evidence="1 2" key="1">
    <citation type="journal article" date="2019" name="Commun. Biol.">
        <title>The bagworm genome reveals a unique fibroin gene that provides high tensile strength.</title>
        <authorList>
            <person name="Kono N."/>
            <person name="Nakamura H."/>
            <person name="Ohtoshi R."/>
            <person name="Tomita M."/>
            <person name="Numata K."/>
            <person name="Arakawa K."/>
        </authorList>
    </citation>
    <scope>NUCLEOTIDE SEQUENCE [LARGE SCALE GENOMIC DNA]</scope>
</reference>
<accession>A0A4C1ZK83</accession>
<evidence type="ECO:0000313" key="2">
    <source>
        <dbReference type="Proteomes" id="UP000299102"/>
    </source>
</evidence>
<comment type="caution">
    <text evidence="1">The sequence shown here is derived from an EMBL/GenBank/DDBJ whole genome shotgun (WGS) entry which is preliminary data.</text>
</comment>
<dbReference type="EMBL" id="BGZK01001989">
    <property type="protein sequence ID" value="GBP89291.1"/>
    <property type="molecule type" value="Genomic_DNA"/>
</dbReference>
<dbReference type="OrthoDB" id="10017160at2759"/>
<dbReference type="Proteomes" id="UP000299102">
    <property type="component" value="Unassembled WGS sequence"/>
</dbReference>
<organism evidence="1 2">
    <name type="scientific">Eumeta variegata</name>
    <name type="common">Bagworm moth</name>
    <name type="synonym">Eumeta japonica</name>
    <dbReference type="NCBI Taxonomy" id="151549"/>
    <lineage>
        <taxon>Eukaryota</taxon>
        <taxon>Metazoa</taxon>
        <taxon>Ecdysozoa</taxon>
        <taxon>Arthropoda</taxon>
        <taxon>Hexapoda</taxon>
        <taxon>Insecta</taxon>
        <taxon>Pterygota</taxon>
        <taxon>Neoptera</taxon>
        <taxon>Endopterygota</taxon>
        <taxon>Lepidoptera</taxon>
        <taxon>Glossata</taxon>
        <taxon>Ditrysia</taxon>
        <taxon>Tineoidea</taxon>
        <taxon>Psychidae</taxon>
        <taxon>Oiketicinae</taxon>
        <taxon>Eumeta</taxon>
    </lineage>
</organism>